<accession>A0A1I5FNS7</accession>
<keyword evidence="1" id="KW-0812">Transmembrane</keyword>
<dbReference type="AlphaFoldDB" id="A0A1I5FNS7"/>
<dbReference type="Proteomes" id="UP000199236">
    <property type="component" value="Unassembled WGS sequence"/>
</dbReference>
<dbReference type="RefSeq" id="WP_090071594.1">
    <property type="nucleotide sequence ID" value="NZ_FOVR01000004.1"/>
</dbReference>
<proteinExistence type="predicted"/>
<keyword evidence="1" id="KW-1133">Transmembrane helix</keyword>
<sequence length="81" mass="8715">MFDLSLPGMVGALIGGVIGWADFKMIGGLVGAKWMKSRSERGLGNHPNTKRFGDWIQFGIWCGTQLLFPVIGYWAGASLAG</sequence>
<feature type="transmembrane region" description="Helical" evidence="1">
    <location>
        <begin position="12"/>
        <end position="34"/>
    </location>
</feature>
<evidence type="ECO:0000313" key="3">
    <source>
        <dbReference type="Proteomes" id="UP000199236"/>
    </source>
</evidence>
<keyword evidence="3" id="KW-1185">Reference proteome</keyword>
<evidence type="ECO:0000256" key="1">
    <source>
        <dbReference type="SAM" id="Phobius"/>
    </source>
</evidence>
<name>A0A1I5FNS7_9HYPH</name>
<evidence type="ECO:0000313" key="2">
    <source>
        <dbReference type="EMBL" id="SFO25427.1"/>
    </source>
</evidence>
<dbReference type="EMBL" id="FOVR01000004">
    <property type="protein sequence ID" value="SFO25427.1"/>
    <property type="molecule type" value="Genomic_DNA"/>
</dbReference>
<organism evidence="2 3">
    <name type="scientific">Cohaesibacter marisflavi</name>
    <dbReference type="NCBI Taxonomy" id="655353"/>
    <lineage>
        <taxon>Bacteria</taxon>
        <taxon>Pseudomonadati</taxon>
        <taxon>Pseudomonadota</taxon>
        <taxon>Alphaproteobacteria</taxon>
        <taxon>Hyphomicrobiales</taxon>
        <taxon>Cohaesibacteraceae</taxon>
    </lineage>
</organism>
<protein>
    <submittedName>
        <fullName evidence="2">Uncharacterized protein</fullName>
    </submittedName>
</protein>
<dbReference type="OrthoDB" id="8163099at2"/>
<keyword evidence="1" id="KW-0472">Membrane</keyword>
<reference evidence="2 3" key="1">
    <citation type="submission" date="2016-10" db="EMBL/GenBank/DDBJ databases">
        <authorList>
            <person name="de Groot N.N."/>
        </authorList>
    </citation>
    <scope>NUCLEOTIDE SEQUENCE [LARGE SCALE GENOMIC DNA]</scope>
    <source>
        <strain evidence="2 3">CGMCC 1.9157</strain>
    </source>
</reference>
<feature type="transmembrane region" description="Helical" evidence="1">
    <location>
        <begin position="55"/>
        <end position="75"/>
    </location>
</feature>
<gene>
    <name evidence="2" type="ORF">SAMN04488056_104135</name>
</gene>
<dbReference type="STRING" id="655353.SAMN04488056_104135"/>